<organism evidence="1 2">
    <name type="scientific">Hungatella hathewayi</name>
    <dbReference type="NCBI Taxonomy" id="154046"/>
    <lineage>
        <taxon>Bacteria</taxon>
        <taxon>Bacillati</taxon>
        <taxon>Bacillota</taxon>
        <taxon>Clostridia</taxon>
        <taxon>Lachnospirales</taxon>
        <taxon>Lachnospiraceae</taxon>
        <taxon>Hungatella</taxon>
    </lineage>
</organism>
<dbReference type="EMBL" id="QVIA01000004">
    <property type="protein sequence ID" value="RGC34152.1"/>
    <property type="molecule type" value="Genomic_DNA"/>
</dbReference>
<name>A0A3E2WZT2_9FIRM</name>
<evidence type="ECO:0000313" key="2">
    <source>
        <dbReference type="Proteomes" id="UP000261111"/>
    </source>
</evidence>
<proteinExistence type="predicted"/>
<dbReference type="AlphaFoldDB" id="A0A3E2WZT2"/>
<comment type="caution">
    <text evidence="1">The sequence shown here is derived from an EMBL/GenBank/DDBJ whole genome shotgun (WGS) entry which is preliminary data.</text>
</comment>
<dbReference type="Proteomes" id="UP000261111">
    <property type="component" value="Unassembled WGS sequence"/>
</dbReference>
<gene>
    <name evidence="1" type="ORF">DWX41_05150</name>
</gene>
<evidence type="ECO:0000313" key="1">
    <source>
        <dbReference type="EMBL" id="RGC34152.1"/>
    </source>
</evidence>
<accession>A0A3E2WZT2</accession>
<protein>
    <submittedName>
        <fullName evidence="1">Uncharacterized protein</fullName>
    </submittedName>
</protein>
<reference evidence="1 2" key="1">
    <citation type="submission" date="2018-08" db="EMBL/GenBank/DDBJ databases">
        <title>A genome reference for cultivated species of the human gut microbiota.</title>
        <authorList>
            <person name="Zou Y."/>
            <person name="Xue W."/>
            <person name="Luo G."/>
        </authorList>
    </citation>
    <scope>NUCLEOTIDE SEQUENCE [LARGE SCALE GENOMIC DNA]</scope>
    <source>
        <strain evidence="1 2">AF19-21</strain>
    </source>
</reference>
<sequence>MGGDCKKVILNTKGANNDEVEQTLIDFLRYVEQGIKAMILDNLEENKAEEQIIEKLIRRFSLSPEAARRYYNQFDRMEEI</sequence>